<protein>
    <recommendedName>
        <fullName evidence="8">PQ loop repeat protein</fullName>
    </recommendedName>
</protein>
<keyword evidence="7" id="KW-1185">Reference proteome</keyword>
<evidence type="ECO:0000256" key="4">
    <source>
        <dbReference type="ARBA" id="ARBA00023136"/>
    </source>
</evidence>
<evidence type="ECO:0000313" key="7">
    <source>
        <dbReference type="Proteomes" id="UP000019478"/>
    </source>
</evidence>
<feature type="transmembrane region" description="Helical" evidence="5">
    <location>
        <begin position="165"/>
        <end position="187"/>
    </location>
</feature>
<dbReference type="PANTHER" id="PTHR16201:SF37">
    <property type="entry name" value="PQ-LOOP REPEAT-CONTAINING PROTEIN"/>
    <property type="match status" value="1"/>
</dbReference>
<dbReference type="eggNOG" id="KOG2913">
    <property type="taxonomic scope" value="Eukaryota"/>
</dbReference>
<dbReference type="PANTHER" id="PTHR16201">
    <property type="entry name" value="SEVEN TRANSMEMBRANE PROTEIN 1-RELATED"/>
    <property type="match status" value="1"/>
</dbReference>
<dbReference type="Gene3D" id="1.20.1280.290">
    <property type="match status" value="1"/>
</dbReference>
<sequence>MAPQTSIPPAANVLGTIGTICWCVQLLPQLYRSYRTKSTEGVPPAMMFLWSASGVPFGAYAISQKFNIPLQIQPQCFCLFCLMSWGQCKYYSSGWKKVKIFFTCVAILLVDAGLQGVLIFGLRKGYNDKHLEWPLTLVGAVAFILLISGYMPIPFELIRRRGRVVGIDFIFLIIDWFGAFFSLLSLVAQNTFDPLFGTLYALCACIEMSMFVSHGIWLLRTRHLRRMCTELGVDFDAYPPAVEWQNSGIKVPCKQYPSSTVHCTTDTEASADTAAVKQESGAGHSAAATLTASEV</sequence>
<dbReference type="HOGENOM" id="CLU_040201_2_1_1"/>
<evidence type="ECO:0000256" key="3">
    <source>
        <dbReference type="ARBA" id="ARBA00022989"/>
    </source>
</evidence>
<dbReference type="InterPro" id="IPR051415">
    <property type="entry name" value="LAAT-1"/>
</dbReference>
<dbReference type="SMART" id="SM00679">
    <property type="entry name" value="CTNS"/>
    <property type="match status" value="1"/>
</dbReference>
<reference evidence="6 7" key="1">
    <citation type="submission" date="2013-03" db="EMBL/GenBank/DDBJ databases">
        <title>The Genome Sequence of Capronia epimyces CBS 606.96.</title>
        <authorList>
            <consortium name="The Broad Institute Genomics Platform"/>
            <person name="Cuomo C."/>
            <person name="de Hoog S."/>
            <person name="Gorbushina A."/>
            <person name="Walker B."/>
            <person name="Young S.K."/>
            <person name="Zeng Q."/>
            <person name="Gargeya S."/>
            <person name="Fitzgerald M."/>
            <person name="Haas B."/>
            <person name="Abouelleil A."/>
            <person name="Allen A.W."/>
            <person name="Alvarado L."/>
            <person name="Arachchi H.M."/>
            <person name="Berlin A.M."/>
            <person name="Chapman S.B."/>
            <person name="Gainer-Dewar J."/>
            <person name="Goldberg J."/>
            <person name="Griggs A."/>
            <person name="Gujja S."/>
            <person name="Hansen M."/>
            <person name="Howarth C."/>
            <person name="Imamovic A."/>
            <person name="Ireland A."/>
            <person name="Larimer J."/>
            <person name="McCowan C."/>
            <person name="Murphy C."/>
            <person name="Pearson M."/>
            <person name="Poon T.W."/>
            <person name="Priest M."/>
            <person name="Roberts A."/>
            <person name="Saif S."/>
            <person name="Shea T."/>
            <person name="Sisk P."/>
            <person name="Sykes S."/>
            <person name="Wortman J."/>
            <person name="Nusbaum C."/>
            <person name="Birren B."/>
        </authorList>
    </citation>
    <scope>NUCLEOTIDE SEQUENCE [LARGE SCALE GENOMIC DNA]</scope>
    <source>
        <strain evidence="6 7">CBS 606.96</strain>
    </source>
</reference>
<evidence type="ECO:0000256" key="5">
    <source>
        <dbReference type="SAM" id="Phobius"/>
    </source>
</evidence>
<gene>
    <name evidence="6" type="ORF">A1O3_02369</name>
</gene>
<dbReference type="Proteomes" id="UP000019478">
    <property type="component" value="Unassembled WGS sequence"/>
</dbReference>
<evidence type="ECO:0008006" key="8">
    <source>
        <dbReference type="Google" id="ProtNLM"/>
    </source>
</evidence>
<proteinExistence type="predicted"/>
<organism evidence="6 7">
    <name type="scientific">Capronia epimyces CBS 606.96</name>
    <dbReference type="NCBI Taxonomy" id="1182542"/>
    <lineage>
        <taxon>Eukaryota</taxon>
        <taxon>Fungi</taxon>
        <taxon>Dikarya</taxon>
        <taxon>Ascomycota</taxon>
        <taxon>Pezizomycotina</taxon>
        <taxon>Eurotiomycetes</taxon>
        <taxon>Chaetothyriomycetidae</taxon>
        <taxon>Chaetothyriales</taxon>
        <taxon>Herpotrichiellaceae</taxon>
        <taxon>Capronia</taxon>
    </lineage>
</organism>
<comment type="caution">
    <text evidence="6">The sequence shown here is derived from an EMBL/GenBank/DDBJ whole genome shotgun (WGS) entry which is preliminary data.</text>
</comment>
<evidence type="ECO:0000256" key="1">
    <source>
        <dbReference type="ARBA" id="ARBA00004141"/>
    </source>
</evidence>
<dbReference type="RefSeq" id="XP_007730700.1">
    <property type="nucleotide sequence ID" value="XM_007732510.1"/>
</dbReference>
<dbReference type="EMBL" id="AMGY01000002">
    <property type="protein sequence ID" value="EXJ89303.1"/>
    <property type="molecule type" value="Genomic_DNA"/>
</dbReference>
<name>W9Y9V4_9EURO</name>
<keyword evidence="2 5" id="KW-0812">Transmembrane</keyword>
<feature type="transmembrane region" description="Helical" evidence="5">
    <location>
        <begin position="199"/>
        <end position="219"/>
    </location>
</feature>
<dbReference type="AlphaFoldDB" id="W9Y9V4"/>
<dbReference type="GeneID" id="19166500"/>
<comment type="subcellular location">
    <subcellularLocation>
        <location evidence="1">Membrane</location>
        <topology evidence="1">Multi-pass membrane protein</topology>
    </subcellularLocation>
</comment>
<evidence type="ECO:0000256" key="2">
    <source>
        <dbReference type="ARBA" id="ARBA00022692"/>
    </source>
</evidence>
<dbReference type="InterPro" id="IPR006603">
    <property type="entry name" value="PQ-loop_rpt"/>
</dbReference>
<dbReference type="OrthoDB" id="407617at2759"/>
<dbReference type="Pfam" id="PF04193">
    <property type="entry name" value="PQ-loop"/>
    <property type="match status" value="1"/>
</dbReference>
<feature type="transmembrane region" description="Helical" evidence="5">
    <location>
        <begin position="12"/>
        <end position="31"/>
    </location>
</feature>
<feature type="transmembrane region" description="Helical" evidence="5">
    <location>
        <begin position="100"/>
        <end position="121"/>
    </location>
</feature>
<accession>W9Y9V4</accession>
<evidence type="ECO:0000313" key="6">
    <source>
        <dbReference type="EMBL" id="EXJ89303.1"/>
    </source>
</evidence>
<dbReference type="GO" id="GO:0005886">
    <property type="term" value="C:plasma membrane"/>
    <property type="evidence" value="ECO:0007669"/>
    <property type="project" value="EnsemblFungi"/>
</dbReference>
<keyword evidence="4 5" id="KW-0472">Membrane</keyword>
<feature type="transmembrane region" description="Helical" evidence="5">
    <location>
        <begin position="133"/>
        <end position="153"/>
    </location>
</feature>
<keyword evidence="3 5" id="KW-1133">Transmembrane helix</keyword>